<feature type="region of interest" description="Disordered" evidence="1">
    <location>
        <begin position="1"/>
        <end position="25"/>
    </location>
</feature>
<gene>
    <name evidence="2" type="ORF">OKIOD_LOCUS23</name>
</gene>
<evidence type="ECO:0000256" key="1">
    <source>
        <dbReference type="SAM" id="MobiDB-lite"/>
    </source>
</evidence>
<feature type="region of interest" description="Disordered" evidence="1">
    <location>
        <begin position="155"/>
        <end position="184"/>
    </location>
</feature>
<protein>
    <submittedName>
        <fullName evidence="2">Oidioi.mRNA.OKI2018_I69.PAR.g8465.t1.cds</fullName>
    </submittedName>
</protein>
<dbReference type="Gene3D" id="3.10.100.10">
    <property type="entry name" value="Mannose-Binding Protein A, subunit A"/>
    <property type="match status" value="1"/>
</dbReference>
<keyword evidence="3" id="KW-1185">Reference proteome</keyword>
<sequence>MNDMLTETLEPEDDSNPKNESQKHEAFEVFPFRGRFRLSLSKIGEDGFGEVRPGNSHEDESFTKFYFHVDTPIGNEQIDDFKFVLKFGEDIESFTQYFAVDDFSDSTSKIVNITPGQNMISGDPYTFNFEALADSDELDVDVWFCPSVNSLDGEEDFSACDEDNSSSQEPDHTEGPPTDLPEVSFPDLEWTEVAGRRVAVSSTPLSYKNARKTCRFLGGSLPWPKTPEENEFINSLGSTWLGFSINDHVMMSFENFQPIKTRPFMNPNGFWSYGDMEGEKNFICVEGEIEGCPDIFRDLSELNGNWMIRESGEGSWMSFEDWSFQGFKARSQVQYSCPQKIKTYKKWRKASKKIQLTCVKMQNGQFDWAECNNKKCSSFNRCPWLDEPMKRQIDSMICQ</sequence>
<accession>A0ABN7RG31</accession>
<dbReference type="InterPro" id="IPR016186">
    <property type="entry name" value="C-type_lectin-like/link_sf"/>
</dbReference>
<feature type="compositionally biased region" description="Basic and acidic residues" evidence="1">
    <location>
        <begin position="15"/>
        <end position="25"/>
    </location>
</feature>
<evidence type="ECO:0000313" key="3">
    <source>
        <dbReference type="Proteomes" id="UP001158576"/>
    </source>
</evidence>
<dbReference type="EMBL" id="OU015568">
    <property type="protein sequence ID" value="CAG5076459.1"/>
    <property type="molecule type" value="Genomic_DNA"/>
</dbReference>
<evidence type="ECO:0000313" key="2">
    <source>
        <dbReference type="EMBL" id="CAG5076459.1"/>
    </source>
</evidence>
<organism evidence="2 3">
    <name type="scientific">Oikopleura dioica</name>
    <name type="common">Tunicate</name>
    <dbReference type="NCBI Taxonomy" id="34765"/>
    <lineage>
        <taxon>Eukaryota</taxon>
        <taxon>Metazoa</taxon>
        <taxon>Chordata</taxon>
        <taxon>Tunicata</taxon>
        <taxon>Appendicularia</taxon>
        <taxon>Copelata</taxon>
        <taxon>Oikopleuridae</taxon>
        <taxon>Oikopleura</taxon>
    </lineage>
</organism>
<name>A0ABN7RG31_OIKDI</name>
<dbReference type="CDD" id="cd00037">
    <property type="entry name" value="CLECT"/>
    <property type="match status" value="1"/>
</dbReference>
<dbReference type="SUPFAM" id="SSF56436">
    <property type="entry name" value="C-type lectin-like"/>
    <property type="match status" value="1"/>
</dbReference>
<dbReference type="Proteomes" id="UP001158576">
    <property type="component" value="Chromosome PAR"/>
</dbReference>
<proteinExistence type="predicted"/>
<feature type="compositionally biased region" description="Acidic residues" evidence="1">
    <location>
        <begin position="155"/>
        <end position="164"/>
    </location>
</feature>
<reference evidence="2 3" key="1">
    <citation type="submission" date="2021-04" db="EMBL/GenBank/DDBJ databases">
        <authorList>
            <person name="Bliznina A."/>
        </authorList>
    </citation>
    <scope>NUCLEOTIDE SEQUENCE [LARGE SCALE GENOMIC DNA]</scope>
</reference>
<dbReference type="InterPro" id="IPR016187">
    <property type="entry name" value="CTDL_fold"/>
</dbReference>